<gene>
    <name evidence="4" type="ORF">OLEA9_A037675</name>
</gene>
<dbReference type="EMBL" id="CACTIH010009380">
    <property type="protein sequence ID" value="CAA3030541.1"/>
    <property type="molecule type" value="Genomic_DNA"/>
</dbReference>
<protein>
    <recommendedName>
        <fullName evidence="6">Coilin</fullName>
    </recommendedName>
</protein>
<sequence length="757" mass="85095">METKRVRLVFKNDEILRETQKSDGLNRCWVLLKSDQHRTVADVASHLLQAFQLHQSCPHGLLLSMDGFVLPPYESTTILKDKDLIRVRKREDALFIGGHNAAHSVKKLKALQNQPVNSSFLLLSNVEFEKGKEVYESDKSEEENDLLENVENPPTVNADSKKRKRNGSEKLQCSMKKKKRSEAPETVASDSHVERIENPPETVASDSHVEKIKNPQQDGVPTKQNSLSRVEKKSDSNDKRNKENNQENAKLSDDNDDSTPSKKRSLELQENGEESKDASHAPKETKKAPSRNARRKRAKRQWLREMAKIQKKNATSESESLRNWKEDQAKAEKNMADGQPRGVLHWKQYPGSKTSNNMEKHQQQNQDINAHKHSNRNGSTSWHSNQYSDEEAEVVPVVVRPGHIRFGNVVKEPAIPKSQIQVEKSQRNGITSKKGQKWGTTKCSFTQRNDCKDSNKDCSETLNNEKETMSYTGIDFDNLQPLCSMPKEGDVIAYRTLELSSSWIPELSPYRVRKVSWYDAGSGQIMLTPVSEYPVVSKKLDDDKSTQPNNYLHKDDEALEIDFYSLVDVRIVKGGSSGLINVGPSWVNGSPMGNESAAITVSSSSINKQTIVPSQENEGVNNGKPTHAPEAEIGGISAWDIFLTETLPAGEEQPSEKNSWGKYAKVQLYANTVQTQQEVSWDKNAKTVHSVRDGSWGKNTKSVQSQQENRWGQNAKKVQSPGENSWGRQNAGRKPCSFKSSRGDAHGSTMSRWKNGN</sequence>
<organism evidence="4 5">
    <name type="scientific">Olea europaea subsp. europaea</name>
    <dbReference type="NCBI Taxonomy" id="158383"/>
    <lineage>
        <taxon>Eukaryota</taxon>
        <taxon>Viridiplantae</taxon>
        <taxon>Streptophyta</taxon>
        <taxon>Embryophyta</taxon>
        <taxon>Tracheophyta</taxon>
        <taxon>Spermatophyta</taxon>
        <taxon>Magnoliopsida</taxon>
        <taxon>eudicotyledons</taxon>
        <taxon>Gunneridae</taxon>
        <taxon>Pentapetalae</taxon>
        <taxon>asterids</taxon>
        <taxon>lamiids</taxon>
        <taxon>Lamiales</taxon>
        <taxon>Oleaceae</taxon>
        <taxon>Oleeae</taxon>
        <taxon>Olea</taxon>
    </lineage>
</organism>
<evidence type="ECO:0000313" key="5">
    <source>
        <dbReference type="Proteomes" id="UP000594638"/>
    </source>
</evidence>
<reference evidence="4 5" key="1">
    <citation type="submission" date="2019-12" db="EMBL/GenBank/DDBJ databases">
        <authorList>
            <person name="Alioto T."/>
            <person name="Alioto T."/>
            <person name="Gomez Garrido J."/>
        </authorList>
    </citation>
    <scope>NUCLEOTIDE SEQUENCE [LARGE SCALE GENOMIC DNA]</scope>
</reference>
<feature type="domain" description="Coilin tudor" evidence="3">
    <location>
        <begin position="474"/>
        <end position="574"/>
    </location>
</feature>
<feature type="compositionally biased region" description="Basic residues" evidence="1">
    <location>
        <begin position="288"/>
        <end position="301"/>
    </location>
</feature>
<dbReference type="GO" id="GO:0030619">
    <property type="term" value="F:U1 snRNA binding"/>
    <property type="evidence" value="ECO:0007669"/>
    <property type="project" value="TreeGrafter"/>
</dbReference>
<dbReference type="InterPro" id="IPR024822">
    <property type="entry name" value="Coilin"/>
</dbReference>
<dbReference type="Proteomes" id="UP000594638">
    <property type="component" value="Unassembled WGS sequence"/>
</dbReference>
<comment type="caution">
    <text evidence="4">The sequence shown here is derived from an EMBL/GenBank/DDBJ whole genome shotgun (WGS) entry which is preliminary data.</text>
</comment>
<feature type="compositionally biased region" description="Basic and acidic residues" evidence="1">
    <location>
        <begin position="229"/>
        <end position="253"/>
    </location>
</feature>
<feature type="domain" description="Coilin N-terminal" evidence="2">
    <location>
        <begin position="5"/>
        <end position="179"/>
    </location>
</feature>
<dbReference type="InterPro" id="IPR031722">
    <property type="entry name" value="Coilin_N"/>
</dbReference>
<feature type="compositionally biased region" description="Acidic residues" evidence="1">
    <location>
        <begin position="139"/>
        <end position="148"/>
    </location>
</feature>
<feature type="region of interest" description="Disordered" evidence="1">
    <location>
        <begin position="134"/>
        <end position="388"/>
    </location>
</feature>
<feature type="compositionally biased region" description="Basic and acidic residues" evidence="1">
    <location>
        <begin position="319"/>
        <end position="335"/>
    </location>
</feature>
<dbReference type="OrthoDB" id="74813at2759"/>
<feature type="compositionally biased region" description="Polar residues" evidence="1">
    <location>
        <begin position="351"/>
        <end position="368"/>
    </location>
</feature>
<dbReference type="Gramene" id="OE9A037675T1">
    <property type="protein sequence ID" value="OE9A037675C1"/>
    <property type="gene ID" value="OE9A037675"/>
</dbReference>
<dbReference type="Pfam" id="PF23086">
    <property type="entry name" value="Tudor_Coilin"/>
    <property type="match status" value="1"/>
</dbReference>
<proteinExistence type="predicted"/>
<dbReference type="InterPro" id="IPR056398">
    <property type="entry name" value="Tudor_Coilin"/>
</dbReference>
<accession>A0A8S0VAB4</accession>
<evidence type="ECO:0000313" key="4">
    <source>
        <dbReference type="EMBL" id="CAA3030541.1"/>
    </source>
</evidence>
<dbReference type="GO" id="GO:0030620">
    <property type="term" value="F:U2 snRNA binding"/>
    <property type="evidence" value="ECO:0007669"/>
    <property type="project" value="TreeGrafter"/>
</dbReference>
<dbReference type="PANTHER" id="PTHR15197">
    <property type="entry name" value="COILIN P80"/>
    <property type="match status" value="1"/>
</dbReference>
<feature type="compositionally biased region" description="Polar residues" evidence="1">
    <location>
        <begin position="748"/>
        <end position="757"/>
    </location>
</feature>
<evidence type="ECO:0008006" key="6">
    <source>
        <dbReference type="Google" id="ProtNLM"/>
    </source>
</evidence>
<feature type="compositionally biased region" description="Polar residues" evidence="1">
    <location>
        <begin position="697"/>
        <end position="712"/>
    </location>
</feature>
<evidence type="ECO:0000259" key="3">
    <source>
        <dbReference type="Pfam" id="PF23086"/>
    </source>
</evidence>
<evidence type="ECO:0000259" key="2">
    <source>
        <dbReference type="Pfam" id="PF15862"/>
    </source>
</evidence>
<feature type="compositionally biased region" description="Polar residues" evidence="1">
    <location>
        <begin position="376"/>
        <end position="387"/>
    </location>
</feature>
<dbReference type="GO" id="GO:0015030">
    <property type="term" value="C:Cajal body"/>
    <property type="evidence" value="ECO:0007669"/>
    <property type="project" value="TreeGrafter"/>
</dbReference>
<keyword evidence="5" id="KW-1185">Reference proteome</keyword>
<feature type="region of interest" description="Disordered" evidence="1">
    <location>
        <begin position="689"/>
        <end position="757"/>
    </location>
</feature>
<feature type="compositionally biased region" description="Basic and acidic residues" evidence="1">
    <location>
        <begin position="273"/>
        <end position="287"/>
    </location>
</feature>
<dbReference type="AlphaFoldDB" id="A0A8S0VAB4"/>
<feature type="compositionally biased region" description="Polar residues" evidence="1">
    <location>
        <begin position="214"/>
        <end position="228"/>
    </location>
</feature>
<dbReference type="PANTHER" id="PTHR15197:SF0">
    <property type="entry name" value="COILIN"/>
    <property type="match status" value="1"/>
</dbReference>
<evidence type="ECO:0000256" key="1">
    <source>
        <dbReference type="SAM" id="MobiDB-lite"/>
    </source>
</evidence>
<name>A0A8S0VAB4_OLEEU</name>
<dbReference type="Pfam" id="PF15862">
    <property type="entry name" value="Coilin_N"/>
    <property type="match status" value="1"/>
</dbReference>
<dbReference type="GO" id="GO:0000387">
    <property type="term" value="P:spliceosomal snRNP assembly"/>
    <property type="evidence" value="ECO:0007669"/>
    <property type="project" value="TreeGrafter"/>
</dbReference>